<proteinExistence type="predicted"/>
<gene>
    <name evidence="2" type="ORF">MCOR_27435</name>
</gene>
<feature type="domain" description="Mutator-like transposase" evidence="1">
    <location>
        <begin position="2"/>
        <end position="71"/>
    </location>
</feature>
<evidence type="ECO:0000259" key="1">
    <source>
        <dbReference type="Pfam" id="PF20700"/>
    </source>
</evidence>
<keyword evidence="3" id="KW-1185">Reference proteome</keyword>
<evidence type="ECO:0000313" key="2">
    <source>
        <dbReference type="EMBL" id="CAC5392504.1"/>
    </source>
</evidence>
<dbReference type="EMBL" id="CACVKT020004985">
    <property type="protein sequence ID" value="CAC5392504.1"/>
    <property type="molecule type" value="Genomic_DNA"/>
</dbReference>
<protein>
    <recommendedName>
        <fullName evidence="1">Mutator-like transposase domain-containing protein</fullName>
    </recommendedName>
</protein>
<evidence type="ECO:0000313" key="3">
    <source>
        <dbReference type="Proteomes" id="UP000507470"/>
    </source>
</evidence>
<reference evidence="2 3" key="1">
    <citation type="submission" date="2020-06" db="EMBL/GenBank/DDBJ databases">
        <authorList>
            <person name="Li R."/>
            <person name="Bekaert M."/>
        </authorList>
    </citation>
    <scope>NUCLEOTIDE SEQUENCE [LARGE SCALE GENOMIC DNA]</scope>
    <source>
        <strain evidence="3">wild</strain>
    </source>
</reference>
<dbReference type="Proteomes" id="UP000507470">
    <property type="component" value="Unassembled WGS sequence"/>
</dbReference>
<sequence length="183" mass="20805">MGQNASQAIGIACENETDNHDIIGFHLVNKLCWVGAWLRGKGYDVECPNHEYCTANTNRYDPLRRRILGRASAAVLKVNNNRDVALAKTLKAVGCGLGRKSRAVVALKKIRKHEIYDCAYQKSLRVKFNRLKARKKQAINFLLNKRVRKRLSGYKKHQLEPKLCQNASPKEFVPQPGCSFWPD</sequence>
<dbReference type="InterPro" id="IPR049012">
    <property type="entry name" value="Mutator_transp_dom"/>
</dbReference>
<dbReference type="OrthoDB" id="6094525at2759"/>
<accession>A0A6J8CBT0</accession>
<dbReference type="AlphaFoldDB" id="A0A6J8CBT0"/>
<dbReference type="Pfam" id="PF20700">
    <property type="entry name" value="Mutator"/>
    <property type="match status" value="1"/>
</dbReference>
<organism evidence="2 3">
    <name type="scientific">Mytilus coruscus</name>
    <name type="common">Sea mussel</name>
    <dbReference type="NCBI Taxonomy" id="42192"/>
    <lineage>
        <taxon>Eukaryota</taxon>
        <taxon>Metazoa</taxon>
        <taxon>Spiralia</taxon>
        <taxon>Lophotrochozoa</taxon>
        <taxon>Mollusca</taxon>
        <taxon>Bivalvia</taxon>
        <taxon>Autobranchia</taxon>
        <taxon>Pteriomorphia</taxon>
        <taxon>Mytilida</taxon>
        <taxon>Mytiloidea</taxon>
        <taxon>Mytilidae</taxon>
        <taxon>Mytilinae</taxon>
        <taxon>Mytilus</taxon>
    </lineage>
</organism>
<name>A0A6J8CBT0_MYTCO</name>